<name>A0AAN7B9P8_9PEZI</name>
<keyword evidence="4" id="KW-1185">Reference proteome</keyword>
<dbReference type="AlphaFoldDB" id="A0AAN7B9P8"/>
<dbReference type="CDD" id="cd00067">
    <property type="entry name" value="GAL4"/>
    <property type="match status" value="1"/>
</dbReference>
<dbReference type="Proteomes" id="UP001301769">
    <property type="component" value="Unassembled WGS sequence"/>
</dbReference>
<reference evidence="3" key="2">
    <citation type="submission" date="2023-05" db="EMBL/GenBank/DDBJ databases">
        <authorList>
            <consortium name="Lawrence Berkeley National Laboratory"/>
            <person name="Steindorff A."/>
            <person name="Hensen N."/>
            <person name="Bonometti L."/>
            <person name="Westerberg I."/>
            <person name="Brannstrom I.O."/>
            <person name="Guillou S."/>
            <person name="Cros-Aarteil S."/>
            <person name="Calhoun S."/>
            <person name="Haridas S."/>
            <person name="Kuo A."/>
            <person name="Mondo S."/>
            <person name="Pangilinan J."/>
            <person name="Riley R."/>
            <person name="Labutti K."/>
            <person name="Andreopoulos B."/>
            <person name="Lipzen A."/>
            <person name="Chen C."/>
            <person name="Yanf M."/>
            <person name="Daum C."/>
            <person name="Ng V."/>
            <person name="Clum A."/>
            <person name="Ohm R."/>
            <person name="Martin F."/>
            <person name="Silar P."/>
            <person name="Natvig D."/>
            <person name="Lalanne C."/>
            <person name="Gautier V."/>
            <person name="Ament-Velasquez S.L."/>
            <person name="Kruys A."/>
            <person name="Hutchinson M.I."/>
            <person name="Powell A.J."/>
            <person name="Barry K."/>
            <person name="Miller A.N."/>
            <person name="Grigoriev I.V."/>
            <person name="Debuchy R."/>
            <person name="Gladieux P."/>
            <person name="Thoren M.H."/>
            <person name="Johannesson H."/>
        </authorList>
    </citation>
    <scope>NUCLEOTIDE SEQUENCE</scope>
    <source>
        <strain evidence="3">PSN293</strain>
    </source>
</reference>
<evidence type="ECO:0000256" key="1">
    <source>
        <dbReference type="ARBA" id="ARBA00023242"/>
    </source>
</evidence>
<dbReference type="EMBL" id="MU858112">
    <property type="protein sequence ID" value="KAK4213235.1"/>
    <property type="molecule type" value="Genomic_DNA"/>
</dbReference>
<evidence type="ECO:0008006" key="5">
    <source>
        <dbReference type="Google" id="ProtNLM"/>
    </source>
</evidence>
<accession>A0AAN7B9P8</accession>
<protein>
    <recommendedName>
        <fullName evidence="5">Zn(2)-C6 fungal-type domain-containing protein</fullName>
    </recommendedName>
</protein>
<dbReference type="GO" id="GO:0008270">
    <property type="term" value="F:zinc ion binding"/>
    <property type="evidence" value="ECO:0007669"/>
    <property type="project" value="InterPro"/>
</dbReference>
<gene>
    <name evidence="3" type="ORF">QBC37DRAFT_464152</name>
</gene>
<proteinExistence type="predicted"/>
<evidence type="ECO:0000256" key="2">
    <source>
        <dbReference type="SAM" id="MobiDB-lite"/>
    </source>
</evidence>
<feature type="region of interest" description="Disordered" evidence="2">
    <location>
        <begin position="437"/>
        <end position="477"/>
    </location>
</feature>
<dbReference type="InterPro" id="IPR001138">
    <property type="entry name" value="Zn2Cys6_DnaBD"/>
</dbReference>
<evidence type="ECO:0000313" key="3">
    <source>
        <dbReference type="EMBL" id="KAK4213235.1"/>
    </source>
</evidence>
<keyword evidence="1" id="KW-0539">Nucleus</keyword>
<reference evidence="3" key="1">
    <citation type="journal article" date="2023" name="Mol. Phylogenet. Evol.">
        <title>Genome-scale phylogeny and comparative genomics of the fungal order Sordariales.</title>
        <authorList>
            <person name="Hensen N."/>
            <person name="Bonometti L."/>
            <person name="Westerberg I."/>
            <person name="Brannstrom I.O."/>
            <person name="Guillou S."/>
            <person name="Cros-Aarteil S."/>
            <person name="Calhoun S."/>
            <person name="Haridas S."/>
            <person name="Kuo A."/>
            <person name="Mondo S."/>
            <person name="Pangilinan J."/>
            <person name="Riley R."/>
            <person name="LaButti K."/>
            <person name="Andreopoulos B."/>
            <person name="Lipzen A."/>
            <person name="Chen C."/>
            <person name="Yan M."/>
            <person name="Daum C."/>
            <person name="Ng V."/>
            <person name="Clum A."/>
            <person name="Steindorff A."/>
            <person name="Ohm R.A."/>
            <person name="Martin F."/>
            <person name="Silar P."/>
            <person name="Natvig D.O."/>
            <person name="Lalanne C."/>
            <person name="Gautier V."/>
            <person name="Ament-Velasquez S.L."/>
            <person name="Kruys A."/>
            <person name="Hutchinson M.I."/>
            <person name="Powell A.J."/>
            <person name="Barry K."/>
            <person name="Miller A.N."/>
            <person name="Grigoriev I.V."/>
            <person name="Debuchy R."/>
            <person name="Gladieux P."/>
            <person name="Hiltunen Thoren M."/>
            <person name="Johannesson H."/>
        </authorList>
    </citation>
    <scope>NUCLEOTIDE SEQUENCE</scope>
    <source>
        <strain evidence="3">PSN293</strain>
    </source>
</reference>
<sequence length="624" mass="68429">MSSSSQGSSGSGKGKRVVSGAGNTCTNCKKNKVKCVRPPSGADGVILPCNACAQAPHDCIPCPKDARTNRDTHTMALKKKEEMEITVADLLRLFALLLQIGQGMFNQYPEIPQQLQRSLLWENGWASVKEKNQILLPISATANAHLPGLRTEGELYDFRGKAQEICQLVAGVAFPLSQGNRNSGTKLAEVRDWLRAASTKIGELIRVWALLLLGLLQMGTKRPRDEIGCLKDWLVCWRFDDLFTTNDMGPGSVSPWSPTNLWAIEDDLKSLRVVGPLEDIEKEFVREYMEHICHGIQGLKVGNDGKIAEAPAGKKQGKKRAKADVAAGGPATHPTVYQPAATVDTAISVDRPGDTDETAIVIDDMEVLESGQPAGQEAFVDMSGGLWVDASDPAAVYPYEQSATAPTNDTSNTSNNTNNRQAAALATNPYLVERPAQHLQVPETSDRRRGQVLGGRVEKRQSKKKGRPQELPQQYHPLQSFGYTAADAVVPSFGATYPATSFPVGTYQQQSPALGTLTHFQGQQQNYLQGQQHLLPQPSQRQQQQQQQQQQQWLPQQLSVGLPAGVEMRSVPQQMGMPQQMFVPQQLGQGVPQRMHMPQQQMAITQQQMAMPQQMAMLQQMAMP</sequence>
<organism evidence="3 4">
    <name type="scientific">Rhypophila decipiens</name>
    <dbReference type="NCBI Taxonomy" id="261697"/>
    <lineage>
        <taxon>Eukaryota</taxon>
        <taxon>Fungi</taxon>
        <taxon>Dikarya</taxon>
        <taxon>Ascomycota</taxon>
        <taxon>Pezizomycotina</taxon>
        <taxon>Sordariomycetes</taxon>
        <taxon>Sordariomycetidae</taxon>
        <taxon>Sordariales</taxon>
        <taxon>Naviculisporaceae</taxon>
        <taxon>Rhypophila</taxon>
    </lineage>
</organism>
<dbReference type="GO" id="GO:0000981">
    <property type="term" value="F:DNA-binding transcription factor activity, RNA polymerase II-specific"/>
    <property type="evidence" value="ECO:0007669"/>
    <property type="project" value="InterPro"/>
</dbReference>
<comment type="caution">
    <text evidence="3">The sequence shown here is derived from an EMBL/GenBank/DDBJ whole genome shotgun (WGS) entry which is preliminary data.</text>
</comment>
<evidence type="ECO:0000313" key="4">
    <source>
        <dbReference type="Proteomes" id="UP001301769"/>
    </source>
</evidence>